<evidence type="ECO:0000313" key="3">
    <source>
        <dbReference type="Proteomes" id="UP001060414"/>
    </source>
</evidence>
<dbReference type="SUPFAM" id="SSF101960">
    <property type="entry name" value="Stabilizer of iron transporter SufD"/>
    <property type="match status" value="1"/>
</dbReference>
<sequence length="311" mass="33347">MNEPEELLEALSVVGADRKVFDDPQTAHLLAVGHQILSARQVEGLEVEIRQTAQGIAAKVRVAAGVRIAHPVHLCFGVVHPRGLQQIEMDVRLEAGAAAHFLAHCLFPNAEQVRHLMKAQVDIGEGAHFHYGETHLHGPHGGVEVVPHAEIRVGRQGRFTSEFTLTSGRVGTLDIDYSVAAEAGSVTELVARVFGRGSDQIKIREAIALNGENARGLIKTRIALQDQASAEVTGLTEGNAAGARGHVDCMELVRDRAVARAVPIVNVTHPQAKVTHEAAIGSVDQRQLETLLAHGLSPEEAVDVIVRGVLR</sequence>
<dbReference type="RefSeq" id="WP_260748982.1">
    <property type="nucleotide sequence ID" value="NZ_CP092109.1"/>
</dbReference>
<dbReference type="InterPro" id="IPR037284">
    <property type="entry name" value="SUF_FeS_clus_asmbl_SufBD_sf"/>
</dbReference>
<dbReference type="PANTHER" id="PTHR30508:SF6">
    <property type="entry name" value="UPF0051 PROTEIN MJ0034"/>
    <property type="match status" value="1"/>
</dbReference>
<dbReference type="EMBL" id="CP092109">
    <property type="protein sequence ID" value="UWZ80624.1"/>
    <property type="molecule type" value="Genomic_DNA"/>
</dbReference>
<organism evidence="2 3">
    <name type="scientific">Geoalkalibacter halelectricus</name>
    <dbReference type="NCBI Taxonomy" id="2847045"/>
    <lineage>
        <taxon>Bacteria</taxon>
        <taxon>Pseudomonadati</taxon>
        <taxon>Thermodesulfobacteriota</taxon>
        <taxon>Desulfuromonadia</taxon>
        <taxon>Desulfuromonadales</taxon>
        <taxon>Geoalkalibacteraceae</taxon>
        <taxon>Geoalkalibacter</taxon>
    </lineage>
</organism>
<accession>A0ABY5ZQ66</accession>
<reference evidence="2" key="1">
    <citation type="journal article" date="2022" name="Environ. Microbiol.">
        <title>Geoalkalibacter halelectricus SAP #1 sp. nov. possessing extracellular electron transfer and mineral#reducing capabilities from a haloalkaline environment.</title>
        <authorList>
            <person name="Yadav S."/>
            <person name="Singh R."/>
            <person name="Sundharam S.S."/>
            <person name="Chaudhary S."/>
            <person name="Krishnamurthi S."/>
            <person name="Patil S.A."/>
        </authorList>
    </citation>
    <scope>NUCLEOTIDE SEQUENCE</scope>
    <source>
        <strain evidence="2">SAP-1</strain>
    </source>
</reference>
<feature type="domain" description="SUF system FeS cluster assembly SufBD core" evidence="1">
    <location>
        <begin position="88"/>
        <end position="308"/>
    </location>
</feature>
<dbReference type="PANTHER" id="PTHR30508">
    <property type="entry name" value="FES CLUSTER ASSEMBLY PROTEIN SUF"/>
    <property type="match status" value="1"/>
</dbReference>
<protein>
    <submittedName>
        <fullName evidence="2">SufD family Fe-S cluster assembly protein</fullName>
    </submittedName>
</protein>
<evidence type="ECO:0000313" key="2">
    <source>
        <dbReference type="EMBL" id="UWZ80624.1"/>
    </source>
</evidence>
<evidence type="ECO:0000259" key="1">
    <source>
        <dbReference type="Pfam" id="PF01458"/>
    </source>
</evidence>
<keyword evidence="3" id="KW-1185">Reference proteome</keyword>
<dbReference type="Pfam" id="PF01458">
    <property type="entry name" value="SUFBD_core"/>
    <property type="match status" value="1"/>
</dbReference>
<name>A0ABY5ZQ66_9BACT</name>
<dbReference type="Proteomes" id="UP001060414">
    <property type="component" value="Chromosome"/>
</dbReference>
<dbReference type="InterPro" id="IPR055346">
    <property type="entry name" value="Fe-S_cluster_assembly_SufBD"/>
</dbReference>
<dbReference type="InterPro" id="IPR000825">
    <property type="entry name" value="SUF_FeS_clus_asmbl_SufBD_core"/>
</dbReference>
<gene>
    <name evidence="2" type="ORF">L9S41_04300</name>
</gene>
<proteinExistence type="predicted"/>